<accession>A0A0W0GBU4</accession>
<proteinExistence type="predicted"/>
<organism evidence="1 2">
    <name type="scientific">Moniliophthora roreri</name>
    <name type="common">Frosty pod rot fungus</name>
    <name type="synonym">Monilia roreri</name>
    <dbReference type="NCBI Taxonomy" id="221103"/>
    <lineage>
        <taxon>Eukaryota</taxon>
        <taxon>Fungi</taxon>
        <taxon>Dikarya</taxon>
        <taxon>Basidiomycota</taxon>
        <taxon>Agaricomycotina</taxon>
        <taxon>Agaricomycetes</taxon>
        <taxon>Agaricomycetidae</taxon>
        <taxon>Agaricales</taxon>
        <taxon>Marasmiineae</taxon>
        <taxon>Marasmiaceae</taxon>
        <taxon>Moniliophthora</taxon>
    </lineage>
</organism>
<protein>
    <submittedName>
        <fullName evidence="1">Uncharacterized protein</fullName>
    </submittedName>
</protein>
<dbReference type="Proteomes" id="UP000054988">
    <property type="component" value="Unassembled WGS sequence"/>
</dbReference>
<dbReference type="EMBL" id="LATX01000521">
    <property type="protein sequence ID" value="KTB46024.1"/>
    <property type="molecule type" value="Genomic_DNA"/>
</dbReference>
<evidence type="ECO:0000313" key="2">
    <source>
        <dbReference type="Proteomes" id="UP000054988"/>
    </source>
</evidence>
<name>A0A0W0GBU4_MONRR</name>
<reference evidence="1 2" key="1">
    <citation type="submission" date="2015-12" db="EMBL/GenBank/DDBJ databases">
        <title>Draft genome sequence of Moniliophthora roreri, the causal agent of frosty pod rot of cacao.</title>
        <authorList>
            <person name="Aime M.C."/>
            <person name="Diaz-Valderrama J.R."/>
            <person name="Kijpornyongpan T."/>
            <person name="Phillips-Mora W."/>
        </authorList>
    </citation>
    <scope>NUCLEOTIDE SEQUENCE [LARGE SCALE GENOMIC DNA]</scope>
    <source>
        <strain evidence="1 2">MCA 2952</strain>
    </source>
</reference>
<sequence length="55" mass="6238">MQNKSSIRWGQSRVCRKGIQNTLLSQTRSIESQFAIISLFSNAYRDSLDTIYGAP</sequence>
<comment type="caution">
    <text evidence="1">The sequence shown here is derived from an EMBL/GenBank/DDBJ whole genome shotgun (WGS) entry which is preliminary data.</text>
</comment>
<evidence type="ECO:0000313" key="1">
    <source>
        <dbReference type="EMBL" id="KTB46024.1"/>
    </source>
</evidence>
<dbReference type="AlphaFoldDB" id="A0A0W0GBU4"/>
<gene>
    <name evidence="1" type="ORF">WG66_1398</name>
</gene>